<proteinExistence type="predicted"/>
<sequence length="131" mass="14374">MALGAGISKGLYIYPTLLAFMRLLSSSIGIVRLDEATCSFKKWLRTITFATFHMDGFDTAVRCGDAGEPFLSAKQAIRYKYSEEAAQHVSEKPYQVLKLVSDTNIKFSDTANAAKGIIFLGTPHRGSDMAN</sequence>
<dbReference type="AlphaFoldDB" id="A0AA40KA54"/>
<dbReference type="EMBL" id="JAUKUD010000002">
    <property type="protein sequence ID" value="KAK0751022.1"/>
    <property type="molecule type" value="Genomic_DNA"/>
</dbReference>
<gene>
    <name evidence="1" type="ORF">B0T18DRAFT_485710</name>
</gene>
<keyword evidence="2" id="KW-1185">Reference proteome</keyword>
<accession>A0AA40KA54</accession>
<evidence type="ECO:0000313" key="2">
    <source>
        <dbReference type="Proteomes" id="UP001172155"/>
    </source>
</evidence>
<dbReference type="Proteomes" id="UP001172155">
    <property type="component" value="Unassembled WGS sequence"/>
</dbReference>
<name>A0AA40KA54_9PEZI</name>
<evidence type="ECO:0000313" key="1">
    <source>
        <dbReference type="EMBL" id="KAK0751022.1"/>
    </source>
</evidence>
<organism evidence="1 2">
    <name type="scientific">Schizothecium vesticola</name>
    <dbReference type="NCBI Taxonomy" id="314040"/>
    <lineage>
        <taxon>Eukaryota</taxon>
        <taxon>Fungi</taxon>
        <taxon>Dikarya</taxon>
        <taxon>Ascomycota</taxon>
        <taxon>Pezizomycotina</taxon>
        <taxon>Sordariomycetes</taxon>
        <taxon>Sordariomycetidae</taxon>
        <taxon>Sordariales</taxon>
        <taxon>Schizotheciaceae</taxon>
        <taxon>Schizothecium</taxon>
    </lineage>
</organism>
<reference evidence="1" key="1">
    <citation type="submission" date="2023-06" db="EMBL/GenBank/DDBJ databases">
        <title>Genome-scale phylogeny and comparative genomics of the fungal order Sordariales.</title>
        <authorList>
            <consortium name="Lawrence Berkeley National Laboratory"/>
            <person name="Hensen N."/>
            <person name="Bonometti L."/>
            <person name="Westerberg I."/>
            <person name="Brannstrom I.O."/>
            <person name="Guillou S."/>
            <person name="Cros-Aarteil S."/>
            <person name="Calhoun S."/>
            <person name="Haridas S."/>
            <person name="Kuo A."/>
            <person name="Mondo S."/>
            <person name="Pangilinan J."/>
            <person name="Riley R."/>
            <person name="LaButti K."/>
            <person name="Andreopoulos B."/>
            <person name="Lipzen A."/>
            <person name="Chen C."/>
            <person name="Yanf M."/>
            <person name="Daum C."/>
            <person name="Ng V."/>
            <person name="Clum A."/>
            <person name="Steindorff A."/>
            <person name="Ohm R."/>
            <person name="Martin F."/>
            <person name="Silar P."/>
            <person name="Natvig D."/>
            <person name="Lalanne C."/>
            <person name="Gautier V."/>
            <person name="Ament-velasquez S.L."/>
            <person name="Kruys A."/>
            <person name="Hutchinson M.I."/>
            <person name="Powell A.J."/>
            <person name="Barry K."/>
            <person name="Miller A.N."/>
            <person name="Grigoriev I.V."/>
            <person name="Debuchy R."/>
            <person name="Gladieux P."/>
            <person name="Thoren M.H."/>
            <person name="Johannesson H."/>
        </authorList>
    </citation>
    <scope>NUCLEOTIDE SEQUENCE</scope>
    <source>
        <strain evidence="1">SMH3187-1</strain>
    </source>
</reference>
<comment type="caution">
    <text evidence="1">The sequence shown here is derived from an EMBL/GenBank/DDBJ whole genome shotgun (WGS) entry which is preliminary data.</text>
</comment>
<protein>
    <submittedName>
        <fullName evidence="1">Uncharacterized protein</fullName>
    </submittedName>
</protein>